<dbReference type="OrthoDB" id="2423701at2759"/>
<dbReference type="RefSeq" id="XP_013339352.1">
    <property type="nucleotide sequence ID" value="XM_013483898.1"/>
</dbReference>
<protein>
    <submittedName>
        <fullName evidence="1">Uncharacterized protein</fullName>
    </submittedName>
</protein>
<name>A0A074XZI3_AURSE</name>
<organism evidence="1 2">
    <name type="scientific">Aureobasidium subglaciale (strain EXF-2481)</name>
    <name type="common">Aureobasidium pullulans var. subglaciale</name>
    <dbReference type="NCBI Taxonomy" id="1043005"/>
    <lineage>
        <taxon>Eukaryota</taxon>
        <taxon>Fungi</taxon>
        <taxon>Dikarya</taxon>
        <taxon>Ascomycota</taxon>
        <taxon>Pezizomycotina</taxon>
        <taxon>Dothideomycetes</taxon>
        <taxon>Dothideomycetidae</taxon>
        <taxon>Dothideales</taxon>
        <taxon>Saccotheciaceae</taxon>
        <taxon>Aureobasidium</taxon>
    </lineage>
</organism>
<dbReference type="STRING" id="1043005.A0A074XZI3"/>
<dbReference type="Proteomes" id="UP000030641">
    <property type="component" value="Unassembled WGS sequence"/>
</dbReference>
<evidence type="ECO:0000313" key="1">
    <source>
        <dbReference type="EMBL" id="KEQ90875.1"/>
    </source>
</evidence>
<reference evidence="1 2" key="1">
    <citation type="journal article" date="2014" name="BMC Genomics">
        <title>Genome sequencing of four Aureobasidium pullulans varieties: biotechnological potential, stress tolerance, and description of new species.</title>
        <authorList>
            <person name="Gostin Ar C."/>
            <person name="Ohm R.A."/>
            <person name="Kogej T."/>
            <person name="Sonjak S."/>
            <person name="Turk M."/>
            <person name="Zajc J."/>
            <person name="Zalar P."/>
            <person name="Grube M."/>
            <person name="Sun H."/>
            <person name="Han J."/>
            <person name="Sharma A."/>
            <person name="Chiniquy J."/>
            <person name="Ngan C.Y."/>
            <person name="Lipzen A."/>
            <person name="Barry K."/>
            <person name="Grigoriev I.V."/>
            <person name="Gunde-Cimerman N."/>
        </authorList>
    </citation>
    <scope>NUCLEOTIDE SEQUENCE [LARGE SCALE GENOMIC DNA]</scope>
    <source>
        <strain evidence="1 2">EXF-2481</strain>
    </source>
</reference>
<gene>
    <name evidence="1" type="ORF">AUEXF2481DRAFT_8999</name>
</gene>
<keyword evidence="2" id="KW-1185">Reference proteome</keyword>
<dbReference type="InParanoid" id="A0A074XZI3"/>
<dbReference type="HOGENOM" id="CLU_2196423_0_0_1"/>
<evidence type="ECO:0000313" key="2">
    <source>
        <dbReference type="Proteomes" id="UP000030641"/>
    </source>
</evidence>
<dbReference type="EMBL" id="KL584784">
    <property type="protein sequence ID" value="KEQ90875.1"/>
    <property type="molecule type" value="Genomic_DNA"/>
</dbReference>
<proteinExistence type="predicted"/>
<dbReference type="AlphaFoldDB" id="A0A074XZI3"/>
<accession>A0A074XZI3</accession>
<dbReference type="GeneID" id="25372134"/>
<sequence length="108" mass="12762">MDIATPSGPRPIIRLRLLLLKTEEQLKDALQRPRDVREKGLHIVTTWRFETETRTGRFWMREDIMRQVMDRRNGWYACIRRVDRWDIVGQPVKASSAAVKDLAVTWAD</sequence>